<dbReference type="PANTHER" id="PTHR11926">
    <property type="entry name" value="GLUCOSYL/GLUCURONOSYL TRANSFERASES"/>
    <property type="match status" value="1"/>
</dbReference>
<reference evidence="2 3" key="1">
    <citation type="submission" date="2024-01" db="EMBL/GenBank/DDBJ databases">
        <title>The genomes of 5 underutilized Papilionoideae crops provide insights into root nodulation and disease resistanc.</title>
        <authorList>
            <person name="Jiang F."/>
        </authorList>
    </citation>
    <scope>NUCLEOTIDE SEQUENCE [LARGE SCALE GENOMIC DNA]</scope>
    <source>
        <strain evidence="2">DUOXIRENSHENG_FW03</strain>
        <tissue evidence="2">Leaves</tissue>
    </source>
</reference>
<comment type="caution">
    <text evidence="2">The sequence shown here is derived from an EMBL/GenBank/DDBJ whole genome shotgun (WGS) entry which is preliminary data.</text>
</comment>
<comment type="similarity">
    <text evidence="1">Belongs to the UDP-glycosyltransferase family.</text>
</comment>
<gene>
    <name evidence="2" type="ORF">VNO78_11255</name>
</gene>
<dbReference type="SUPFAM" id="SSF53756">
    <property type="entry name" value="UDP-Glycosyltransferase/glycogen phosphorylase"/>
    <property type="match status" value="1"/>
</dbReference>
<dbReference type="Proteomes" id="UP001386955">
    <property type="component" value="Unassembled WGS sequence"/>
</dbReference>
<proteinExistence type="inferred from homology"/>
<sequence>MVRQRFLLVTFPAHRHINPALQFAKQLISMGADVTLPLTLNLYPHLANKITIPGLSFVPFSDGYDAGYDTAGVQRRDCRFESFQEQILQLDRESNPTVLVNTFEDLEVEALRAVDRINMIPIGPLVNTSCVLLEGKEEKVNAEELYCREELEKRGKIVRWCAQVEGVRVDENGIVTGQEIKRCLELAMGSGTGPKGNQFRNNANKWKGLAMEAAKEGASSHRNLKAFIHRIAQHS</sequence>
<name>A0AAN9SNW6_PSOTE</name>
<accession>A0AAN9SNW6</accession>
<dbReference type="EMBL" id="JAYMYS010000003">
    <property type="protein sequence ID" value="KAK7400056.1"/>
    <property type="molecule type" value="Genomic_DNA"/>
</dbReference>
<dbReference type="GO" id="GO:0080043">
    <property type="term" value="F:quercetin 3-O-glucosyltransferase activity"/>
    <property type="evidence" value="ECO:0007669"/>
    <property type="project" value="TreeGrafter"/>
</dbReference>
<dbReference type="AlphaFoldDB" id="A0AAN9SNW6"/>
<organism evidence="2 3">
    <name type="scientific">Psophocarpus tetragonolobus</name>
    <name type="common">Winged bean</name>
    <name type="synonym">Dolichos tetragonolobus</name>
    <dbReference type="NCBI Taxonomy" id="3891"/>
    <lineage>
        <taxon>Eukaryota</taxon>
        <taxon>Viridiplantae</taxon>
        <taxon>Streptophyta</taxon>
        <taxon>Embryophyta</taxon>
        <taxon>Tracheophyta</taxon>
        <taxon>Spermatophyta</taxon>
        <taxon>Magnoliopsida</taxon>
        <taxon>eudicotyledons</taxon>
        <taxon>Gunneridae</taxon>
        <taxon>Pentapetalae</taxon>
        <taxon>rosids</taxon>
        <taxon>fabids</taxon>
        <taxon>Fabales</taxon>
        <taxon>Fabaceae</taxon>
        <taxon>Papilionoideae</taxon>
        <taxon>50 kb inversion clade</taxon>
        <taxon>NPAAA clade</taxon>
        <taxon>indigoferoid/millettioid clade</taxon>
        <taxon>Phaseoleae</taxon>
        <taxon>Psophocarpus</taxon>
    </lineage>
</organism>
<dbReference type="Gene3D" id="3.40.50.2000">
    <property type="entry name" value="Glycogen Phosphorylase B"/>
    <property type="match status" value="4"/>
</dbReference>
<evidence type="ECO:0000313" key="3">
    <source>
        <dbReference type="Proteomes" id="UP001386955"/>
    </source>
</evidence>
<evidence type="ECO:0000256" key="1">
    <source>
        <dbReference type="ARBA" id="ARBA00009995"/>
    </source>
</evidence>
<evidence type="ECO:0000313" key="2">
    <source>
        <dbReference type="EMBL" id="KAK7400056.1"/>
    </source>
</evidence>
<protein>
    <submittedName>
        <fullName evidence="2">Uncharacterized protein</fullName>
    </submittedName>
</protein>
<dbReference type="PANTHER" id="PTHR11926:SF870">
    <property type="entry name" value="UDP-GLYCOSYLTRANSFERASE 75B1"/>
    <property type="match status" value="1"/>
</dbReference>
<dbReference type="GO" id="GO:0080044">
    <property type="term" value="F:quercetin 7-O-glucosyltransferase activity"/>
    <property type="evidence" value="ECO:0007669"/>
    <property type="project" value="TreeGrafter"/>
</dbReference>
<keyword evidence="3" id="KW-1185">Reference proteome</keyword>